<dbReference type="GO" id="GO:0050661">
    <property type="term" value="F:NADP binding"/>
    <property type="evidence" value="ECO:0007669"/>
    <property type="project" value="InterPro"/>
</dbReference>
<dbReference type="AlphaFoldDB" id="A0A9X0A6Z6"/>
<evidence type="ECO:0000256" key="3">
    <source>
        <dbReference type="ARBA" id="ARBA00012856"/>
    </source>
</evidence>
<dbReference type="Proteomes" id="UP001163046">
    <property type="component" value="Unassembled WGS sequence"/>
</dbReference>
<feature type="domain" description="DHFR" evidence="8">
    <location>
        <begin position="12"/>
        <end position="193"/>
    </location>
</feature>
<evidence type="ECO:0000256" key="4">
    <source>
        <dbReference type="ARBA" id="ARBA00022563"/>
    </source>
</evidence>
<dbReference type="GO" id="GO:0046654">
    <property type="term" value="P:tetrahydrofolate biosynthetic process"/>
    <property type="evidence" value="ECO:0007669"/>
    <property type="project" value="InterPro"/>
</dbReference>
<dbReference type="PANTHER" id="PTHR48069:SF3">
    <property type="entry name" value="DIHYDROFOLATE REDUCTASE"/>
    <property type="match status" value="1"/>
</dbReference>
<dbReference type="PRINTS" id="PR00070">
    <property type="entry name" value="DHFR"/>
</dbReference>
<dbReference type="Pfam" id="PF00186">
    <property type="entry name" value="DHFR_1"/>
    <property type="match status" value="1"/>
</dbReference>
<evidence type="ECO:0000259" key="8">
    <source>
        <dbReference type="PROSITE" id="PS51330"/>
    </source>
</evidence>
<keyword evidence="4" id="KW-0554">One-carbon metabolism</keyword>
<evidence type="ECO:0000256" key="2">
    <source>
        <dbReference type="ARBA" id="ARBA00009539"/>
    </source>
</evidence>
<dbReference type="GO" id="GO:0046452">
    <property type="term" value="P:dihydrofolate metabolic process"/>
    <property type="evidence" value="ECO:0007669"/>
    <property type="project" value="TreeGrafter"/>
</dbReference>
<dbReference type="InterPro" id="IPR024072">
    <property type="entry name" value="DHFR-like_dom_sf"/>
</dbReference>
<dbReference type="GO" id="GO:0005739">
    <property type="term" value="C:mitochondrion"/>
    <property type="evidence" value="ECO:0007669"/>
    <property type="project" value="TreeGrafter"/>
</dbReference>
<sequence>MDVNLLDKNHRRVSCVAATASNLGIGKNGKLPWPSLRTDLEFLQSITTEVRDKGKWNAVLMGRKTWESLDVTERPLPGRLNIVISNTLKSPPHGAHHVCDSVRSAVHMLSAPPFTDTVEDIFVAGGSEVYREAIESSNCYRIYLTEINKEFDSDTFFPAFDKNAYKLISNPSEVPQGVIEENQIQYRFCVYEKQDYSLRESGN</sequence>
<dbReference type="InterPro" id="IPR012259">
    <property type="entry name" value="DHFR"/>
</dbReference>
<gene>
    <name evidence="9" type="ORF">OS493_003633</name>
</gene>
<evidence type="ECO:0000256" key="7">
    <source>
        <dbReference type="ARBA" id="ARBA00048873"/>
    </source>
</evidence>
<keyword evidence="10" id="KW-1185">Reference proteome</keyword>
<dbReference type="GO" id="GO:0046655">
    <property type="term" value="P:folic acid metabolic process"/>
    <property type="evidence" value="ECO:0007669"/>
    <property type="project" value="TreeGrafter"/>
</dbReference>
<proteinExistence type="inferred from homology"/>
<dbReference type="GO" id="GO:0006730">
    <property type="term" value="P:one-carbon metabolic process"/>
    <property type="evidence" value="ECO:0007669"/>
    <property type="project" value="UniProtKB-KW"/>
</dbReference>
<comment type="catalytic activity">
    <reaction evidence="7">
        <text>(6S)-5,6,7,8-tetrahydrofolate + NADP(+) = 7,8-dihydrofolate + NADPH + H(+)</text>
        <dbReference type="Rhea" id="RHEA:15009"/>
        <dbReference type="ChEBI" id="CHEBI:15378"/>
        <dbReference type="ChEBI" id="CHEBI:57451"/>
        <dbReference type="ChEBI" id="CHEBI:57453"/>
        <dbReference type="ChEBI" id="CHEBI:57783"/>
        <dbReference type="ChEBI" id="CHEBI:58349"/>
        <dbReference type="EC" id="1.5.1.3"/>
    </reaction>
</comment>
<dbReference type="CDD" id="cd00209">
    <property type="entry name" value="DHFR"/>
    <property type="match status" value="1"/>
</dbReference>
<dbReference type="FunFam" id="3.40.430.10:FF:000002">
    <property type="entry name" value="Dihydrofolate reductase"/>
    <property type="match status" value="1"/>
</dbReference>
<evidence type="ECO:0000256" key="6">
    <source>
        <dbReference type="ARBA" id="ARBA00023002"/>
    </source>
</evidence>
<keyword evidence="5" id="KW-0521">NADP</keyword>
<evidence type="ECO:0000256" key="1">
    <source>
        <dbReference type="ARBA" id="ARBA00004903"/>
    </source>
</evidence>
<evidence type="ECO:0000313" key="9">
    <source>
        <dbReference type="EMBL" id="KAJ7393964.1"/>
    </source>
</evidence>
<dbReference type="Gene3D" id="3.40.430.10">
    <property type="entry name" value="Dihydrofolate Reductase, subunit A"/>
    <property type="match status" value="1"/>
</dbReference>
<dbReference type="PANTHER" id="PTHR48069">
    <property type="entry name" value="DIHYDROFOLATE REDUCTASE"/>
    <property type="match status" value="1"/>
</dbReference>
<accession>A0A9X0A6Z6</accession>
<keyword evidence="6" id="KW-0560">Oxidoreductase</keyword>
<evidence type="ECO:0000256" key="5">
    <source>
        <dbReference type="ARBA" id="ARBA00022857"/>
    </source>
</evidence>
<dbReference type="GO" id="GO:0004146">
    <property type="term" value="F:dihydrofolate reductase activity"/>
    <property type="evidence" value="ECO:0007669"/>
    <property type="project" value="UniProtKB-EC"/>
</dbReference>
<comment type="similarity">
    <text evidence="2">Belongs to the dihydrofolate reductase family.</text>
</comment>
<dbReference type="EC" id="1.5.1.3" evidence="3"/>
<comment type="caution">
    <text evidence="9">The sequence shown here is derived from an EMBL/GenBank/DDBJ whole genome shotgun (WGS) entry which is preliminary data.</text>
</comment>
<comment type="pathway">
    <text evidence="1">Cofactor biosynthesis; tetrahydrofolate biosynthesis; 5,6,7,8-tetrahydrofolate from 7,8-dihydrofolate: step 1/1.</text>
</comment>
<protein>
    <recommendedName>
        <fullName evidence="3">dihydrofolate reductase</fullName>
        <ecNumber evidence="3">1.5.1.3</ecNumber>
    </recommendedName>
</protein>
<dbReference type="PROSITE" id="PS51330">
    <property type="entry name" value="DHFR_2"/>
    <property type="match status" value="1"/>
</dbReference>
<dbReference type="SUPFAM" id="SSF53597">
    <property type="entry name" value="Dihydrofolate reductase-like"/>
    <property type="match status" value="1"/>
</dbReference>
<evidence type="ECO:0000313" key="10">
    <source>
        <dbReference type="Proteomes" id="UP001163046"/>
    </source>
</evidence>
<name>A0A9X0A6Z6_9CNID</name>
<dbReference type="EMBL" id="MU825397">
    <property type="protein sequence ID" value="KAJ7393964.1"/>
    <property type="molecule type" value="Genomic_DNA"/>
</dbReference>
<reference evidence="9" key="1">
    <citation type="submission" date="2023-01" db="EMBL/GenBank/DDBJ databases">
        <title>Genome assembly of the deep-sea coral Lophelia pertusa.</title>
        <authorList>
            <person name="Herrera S."/>
            <person name="Cordes E."/>
        </authorList>
    </citation>
    <scope>NUCLEOTIDE SEQUENCE</scope>
    <source>
        <strain evidence="9">USNM1676648</strain>
        <tissue evidence="9">Polyp</tissue>
    </source>
</reference>
<dbReference type="OrthoDB" id="4664297at2759"/>
<dbReference type="InterPro" id="IPR001796">
    <property type="entry name" value="DHFR_dom"/>
</dbReference>
<organism evidence="9 10">
    <name type="scientific">Desmophyllum pertusum</name>
    <dbReference type="NCBI Taxonomy" id="174260"/>
    <lineage>
        <taxon>Eukaryota</taxon>
        <taxon>Metazoa</taxon>
        <taxon>Cnidaria</taxon>
        <taxon>Anthozoa</taxon>
        <taxon>Hexacorallia</taxon>
        <taxon>Scleractinia</taxon>
        <taxon>Caryophylliina</taxon>
        <taxon>Caryophylliidae</taxon>
        <taxon>Desmophyllum</taxon>
    </lineage>
</organism>